<feature type="transmembrane region" description="Helical" evidence="1">
    <location>
        <begin position="53"/>
        <end position="73"/>
    </location>
</feature>
<dbReference type="Proteomes" id="UP000439903">
    <property type="component" value="Unassembled WGS sequence"/>
</dbReference>
<evidence type="ECO:0000313" key="3">
    <source>
        <dbReference type="EMBL" id="KAF0506668.1"/>
    </source>
</evidence>
<feature type="domain" description="Glycosyl transferase family 25" evidence="2">
    <location>
        <begin position="98"/>
        <end position="255"/>
    </location>
</feature>
<reference evidence="3 4" key="1">
    <citation type="journal article" date="2019" name="Environ. Microbiol.">
        <title>At the nexus of three kingdoms: the genome of the mycorrhizal fungus Gigaspora margarita provides insights into plant, endobacterial and fungal interactions.</title>
        <authorList>
            <person name="Venice F."/>
            <person name="Ghignone S."/>
            <person name="Salvioli di Fossalunga A."/>
            <person name="Amselem J."/>
            <person name="Novero M."/>
            <person name="Xianan X."/>
            <person name="Sedzielewska Toro K."/>
            <person name="Morin E."/>
            <person name="Lipzen A."/>
            <person name="Grigoriev I.V."/>
            <person name="Henrissat B."/>
            <person name="Martin F.M."/>
            <person name="Bonfante P."/>
        </authorList>
    </citation>
    <scope>NUCLEOTIDE SEQUENCE [LARGE SCALE GENOMIC DNA]</scope>
    <source>
        <strain evidence="3 4">BEG34</strain>
    </source>
</reference>
<dbReference type="EMBL" id="WTPW01000486">
    <property type="protein sequence ID" value="KAF0506668.1"/>
    <property type="molecule type" value="Genomic_DNA"/>
</dbReference>
<feature type="transmembrane region" description="Helical" evidence="1">
    <location>
        <begin position="12"/>
        <end position="32"/>
    </location>
</feature>
<proteinExistence type="predicted"/>
<evidence type="ECO:0000313" key="4">
    <source>
        <dbReference type="Proteomes" id="UP000439903"/>
    </source>
</evidence>
<dbReference type="CDD" id="cd06532">
    <property type="entry name" value="Glyco_transf_25"/>
    <property type="match status" value="1"/>
</dbReference>
<keyword evidence="1" id="KW-0812">Transmembrane</keyword>
<organism evidence="3 4">
    <name type="scientific">Gigaspora margarita</name>
    <dbReference type="NCBI Taxonomy" id="4874"/>
    <lineage>
        <taxon>Eukaryota</taxon>
        <taxon>Fungi</taxon>
        <taxon>Fungi incertae sedis</taxon>
        <taxon>Mucoromycota</taxon>
        <taxon>Glomeromycotina</taxon>
        <taxon>Glomeromycetes</taxon>
        <taxon>Diversisporales</taxon>
        <taxon>Gigasporaceae</taxon>
        <taxon>Gigaspora</taxon>
    </lineage>
</organism>
<keyword evidence="1" id="KW-1133">Transmembrane helix</keyword>
<dbReference type="AlphaFoldDB" id="A0A8H4AKF4"/>
<evidence type="ECO:0000259" key="2">
    <source>
        <dbReference type="Pfam" id="PF01755"/>
    </source>
</evidence>
<accession>A0A8H4AKF4</accession>
<keyword evidence="1" id="KW-0472">Membrane</keyword>
<evidence type="ECO:0000256" key="1">
    <source>
        <dbReference type="SAM" id="Phobius"/>
    </source>
</evidence>
<sequence length="319" mass="36788">MAKLNTLLGTVRTYVILKPEFFLTLIIIYSFNNMKSDYSLINRFQQSRRMIKIFITISITILFYLIFLLRPLFDYNSYKELELPVQQNKSLDRTLGFDHIYVINLDYRTDRRKRLDDIASYLGLDFEYFSAISKDDVHTLNRYGSADMGPSAKAAYLSHYYIYKLMVAENYNSALILEDDADFELNITDIMTDIHRDLPASWEVLYVGHCFEGVGEQVGNSSSVHRLYKSVSPMCLHAYAISYSAVRKLIELLDPVIPRGTVDYSLKVLIDEGKISSYSVHPQPIVQWKSIDNPSDISQSQPLSFSLFNSTSLFLGYKQ</sequence>
<dbReference type="Pfam" id="PF01755">
    <property type="entry name" value="Glyco_transf_25"/>
    <property type="match status" value="1"/>
</dbReference>
<protein>
    <submittedName>
        <fullName evidence="3">Putative inactive glycosyltransferase 25 family member 3</fullName>
    </submittedName>
</protein>
<dbReference type="OrthoDB" id="47375at2759"/>
<comment type="caution">
    <text evidence="3">The sequence shown here is derived from an EMBL/GenBank/DDBJ whole genome shotgun (WGS) entry which is preliminary data.</text>
</comment>
<dbReference type="GO" id="GO:0016740">
    <property type="term" value="F:transferase activity"/>
    <property type="evidence" value="ECO:0007669"/>
    <property type="project" value="UniProtKB-KW"/>
</dbReference>
<name>A0A8H4AKF4_GIGMA</name>
<keyword evidence="4" id="KW-1185">Reference proteome</keyword>
<dbReference type="InterPro" id="IPR002654">
    <property type="entry name" value="Glyco_trans_25"/>
</dbReference>
<gene>
    <name evidence="3" type="ORF">F8M41_019097</name>
</gene>
<keyword evidence="3" id="KW-0808">Transferase</keyword>